<name>A0A2N0YZF7_9BACI</name>
<dbReference type="InterPro" id="IPR009057">
    <property type="entry name" value="Homeodomain-like_sf"/>
</dbReference>
<dbReference type="EMBL" id="PISE01000037">
    <property type="protein sequence ID" value="PKG22633.1"/>
    <property type="molecule type" value="Genomic_DNA"/>
</dbReference>
<dbReference type="Pfam" id="PF12833">
    <property type="entry name" value="HTH_18"/>
    <property type="match status" value="1"/>
</dbReference>
<dbReference type="OrthoDB" id="9778008at2"/>
<proteinExistence type="predicted"/>
<dbReference type="PANTHER" id="PTHR43280:SF28">
    <property type="entry name" value="HTH-TYPE TRANSCRIPTIONAL ACTIVATOR RHAS"/>
    <property type="match status" value="1"/>
</dbReference>
<gene>
    <name evidence="5" type="ORF">CWS01_15995</name>
</gene>
<dbReference type="GO" id="GO:0043565">
    <property type="term" value="F:sequence-specific DNA binding"/>
    <property type="evidence" value="ECO:0007669"/>
    <property type="project" value="InterPro"/>
</dbReference>
<evidence type="ECO:0000256" key="2">
    <source>
        <dbReference type="ARBA" id="ARBA00023125"/>
    </source>
</evidence>
<dbReference type="PRINTS" id="PR00032">
    <property type="entry name" value="HTHARAC"/>
</dbReference>
<dbReference type="InterPro" id="IPR018060">
    <property type="entry name" value="HTH_AraC"/>
</dbReference>
<evidence type="ECO:0000259" key="4">
    <source>
        <dbReference type="PROSITE" id="PS01124"/>
    </source>
</evidence>
<dbReference type="InterPro" id="IPR020449">
    <property type="entry name" value="Tscrpt_reg_AraC-type_HTH"/>
</dbReference>
<organism evidence="5 6">
    <name type="scientific">Niallia nealsonii</name>
    <dbReference type="NCBI Taxonomy" id="115979"/>
    <lineage>
        <taxon>Bacteria</taxon>
        <taxon>Bacillati</taxon>
        <taxon>Bacillota</taxon>
        <taxon>Bacilli</taxon>
        <taxon>Bacillales</taxon>
        <taxon>Bacillaceae</taxon>
        <taxon>Niallia</taxon>
    </lineage>
</organism>
<evidence type="ECO:0000256" key="3">
    <source>
        <dbReference type="ARBA" id="ARBA00023163"/>
    </source>
</evidence>
<keyword evidence="2" id="KW-0238">DNA-binding</keyword>
<keyword evidence="1" id="KW-0805">Transcription regulation</keyword>
<feature type="domain" description="HTH araC/xylS-type" evidence="4">
    <location>
        <begin position="192"/>
        <end position="290"/>
    </location>
</feature>
<keyword evidence="3" id="KW-0804">Transcription</keyword>
<dbReference type="PANTHER" id="PTHR43280">
    <property type="entry name" value="ARAC-FAMILY TRANSCRIPTIONAL REGULATOR"/>
    <property type="match status" value="1"/>
</dbReference>
<dbReference type="AlphaFoldDB" id="A0A2N0YZF7"/>
<dbReference type="InterPro" id="IPR013096">
    <property type="entry name" value="Cupin_2"/>
</dbReference>
<evidence type="ECO:0000256" key="1">
    <source>
        <dbReference type="ARBA" id="ARBA00023015"/>
    </source>
</evidence>
<dbReference type="InterPro" id="IPR018062">
    <property type="entry name" value="HTH_AraC-typ_CS"/>
</dbReference>
<dbReference type="PROSITE" id="PS00041">
    <property type="entry name" value="HTH_ARAC_FAMILY_1"/>
    <property type="match status" value="1"/>
</dbReference>
<accession>A0A2N0YZF7</accession>
<dbReference type="PROSITE" id="PS01124">
    <property type="entry name" value="HTH_ARAC_FAMILY_2"/>
    <property type="match status" value="1"/>
</dbReference>
<dbReference type="InterPro" id="IPR037923">
    <property type="entry name" value="HTH-like"/>
</dbReference>
<dbReference type="InterPro" id="IPR014710">
    <property type="entry name" value="RmlC-like_jellyroll"/>
</dbReference>
<dbReference type="CDD" id="cd02209">
    <property type="entry name" value="cupin_XRE_C"/>
    <property type="match status" value="1"/>
</dbReference>
<reference evidence="5 6" key="1">
    <citation type="journal article" date="2003" name="Int. J. Syst. Evol. Microbiol.">
        <title>Bacillus nealsonii sp. nov., isolated from a spacecraft-assembly facility, whose spores are gamma-radiation resistant.</title>
        <authorList>
            <person name="Venkateswaran K."/>
            <person name="Kempf M."/>
            <person name="Chen F."/>
            <person name="Satomi M."/>
            <person name="Nicholson W."/>
            <person name="Kern R."/>
        </authorList>
    </citation>
    <scope>NUCLEOTIDE SEQUENCE [LARGE SCALE GENOMIC DNA]</scope>
    <source>
        <strain evidence="5 6">FO-92</strain>
    </source>
</reference>
<dbReference type="Gene3D" id="2.60.120.10">
    <property type="entry name" value="Jelly Rolls"/>
    <property type="match status" value="1"/>
</dbReference>
<dbReference type="Proteomes" id="UP000233375">
    <property type="component" value="Unassembled WGS sequence"/>
</dbReference>
<evidence type="ECO:0000313" key="6">
    <source>
        <dbReference type="Proteomes" id="UP000233375"/>
    </source>
</evidence>
<dbReference type="SUPFAM" id="SSF46689">
    <property type="entry name" value="Homeodomain-like"/>
    <property type="match status" value="1"/>
</dbReference>
<dbReference type="GO" id="GO:0003700">
    <property type="term" value="F:DNA-binding transcription factor activity"/>
    <property type="evidence" value="ECO:0007669"/>
    <property type="project" value="InterPro"/>
</dbReference>
<comment type="caution">
    <text evidence="5">The sequence shown here is derived from an EMBL/GenBank/DDBJ whole genome shotgun (WGS) entry which is preliminary data.</text>
</comment>
<dbReference type="RefSeq" id="WP_101178183.1">
    <property type="nucleotide sequence ID" value="NZ_PISE01000037.1"/>
</dbReference>
<dbReference type="Pfam" id="PF07883">
    <property type="entry name" value="Cupin_2"/>
    <property type="match status" value="1"/>
</dbReference>
<dbReference type="Gene3D" id="1.10.10.60">
    <property type="entry name" value="Homeodomain-like"/>
    <property type="match status" value="2"/>
</dbReference>
<dbReference type="SUPFAM" id="SSF51215">
    <property type="entry name" value="Regulatory protein AraC"/>
    <property type="match status" value="1"/>
</dbReference>
<dbReference type="SMART" id="SM00342">
    <property type="entry name" value="HTH_ARAC"/>
    <property type="match status" value="1"/>
</dbReference>
<keyword evidence="6" id="KW-1185">Reference proteome</keyword>
<evidence type="ECO:0000313" key="5">
    <source>
        <dbReference type="EMBL" id="PKG22633.1"/>
    </source>
</evidence>
<sequence>MSLELEVFSDLSEQLNYNLPDFPLYVRKGDLHQFDRFAAACHWHPDLEFIFVLDGAIEYFVNGETVLIEMGNGIFVNSKRLHYGFSTDKVDCSYIVVAIHPSLLGESTHVGKMYLDEKFGQDTEDYILLTSQIPWENEVLLSLKQIYNDMNSNTCNPLRLLSQVTSLCACIGDHIQKVSGHLNDDQSWMAVRKMTGFIHHHYDLKVTLDDIAVAGSICRSRCCELFSKYIGQTPNTYLVRYRIQKSCEMLLETNRSISEIAMVCGFQSASYFSYVFRKETGLTPQDYRKKVTLSIH</sequence>
<protein>
    <submittedName>
        <fullName evidence="5">AraC family transcriptional regulator</fullName>
    </submittedName>
</protein>